<dbReference type="PROSITE" id="PS51123">
    <property type="entry name" value="OMPA_2"/>
    <property type="match status" value="1"/>
</dbReference>
<dbReference type="Gene3D" id="3.30.1330.60">
    <property type="entry name" value="OmpA-like domain"/>
    <property type="match status" value="1"/>
</dbReference>
<evidence type="ECO:0000259" key="7">
    <source>
        <dbReference type="PROSITE" id="PS51123"/>
    </source>
</evidence>
<evidence type="ECO:0000313" key="8">
    <source>
        <dbReference type="EMBL" id="CAN96012.1"/>
    </source>
</evidence>
<dbReference type="InterPro" id="IPR050330">
    <property type="entry name" value="Bact_OuterMem_StrucFunc"/>
</dbReference>
<dbReference type="PROSITE" id="PS51257">
    <property type="entry name" value="PROKAR_LIPOPROTEIN"/>
    <property type="match status" value="1"/>
</dbReference>
<keyword evidence="3" id="KW-0998">Cell outer membrane</keyword>
<dbReference type="CDD" id="cd07185">
    <property type="entry name" value="OmpA_C-like"/>
    <property type="match status" value="1"/>
</dbReference>
<proteinExistence type="predicted"/>
<evidence type="ECO:0000256" key="3">
    <source>
        <dbReference type="ARBA" id="ARBA00023237"/>
    </source>
</evidence>
<evidence type="ECO:0000256" key="5">
    <source>
        <dbReference type="SAM" id="MobiDB-lite"/>
    </source>
</evidence>
<dbReference type="RefSeq" id="WP_012238477.1">
    <property type="nucleotide sequence ID" value="NC_010162.1"/>
</dbReference>
<dbReference type="HOGENOM" id="CLU_1102248_0_0_7"/>
<dbReference type="PRINTS" id="PR01023">
    <property type="entry name" value="NAFLGMOTY"/>
</dbReference>
<keyword evidence="9" id="KW-1185">Reference proteome</keyword>
<feature type="domain" description="OmpA-like" evidence="7">
    <location>
        <begin position="63"/>
        <end position="181"/>
    </location>
</feature>
<feature type="compositionally biased region" description="Gly residues" evidence="5">
    <location>
        <begin position="264"/>
        <end position="274"/>
    </location>
</feature>
<dbReference type="OrthoDB" id="9805566at2"/>
<sequence>MDPKRKQAARTSLPFALAAALAAAALAGQGCSDNRLPPRELPRAEEQRALPRWYPEKPWSEQGGESQVYIEGKIVFDTSKATIRPGSEKTLETLLQFIKEHPEVTRLRIEGHTDAQSSEEHNQALSARRALAVADWLVDHEVASDRLIAVGFGESRPLGPNEIAAGRSENRRVEFHVAEVNGRPFLGQDPYRGGLALEVLSLEQRKQRAEQAAQLKAPPPRKGFVATGDEIKPVQVKPRATSEAQEGEPPAPSAPAKESAPPRDGGGAAPAGGG</sequence>
<organism evidence="8 9">
    <name type="scientific">Sorangium cellulosum (strain So ce56)</name>
    <name type="common">Polyangium cellulosum (strain So ce56)</name>
    <dbReference type="NCBI Taxonomy" id="448385"/>
    <lineage>
        <taxon>Bacteria</taxon>
        <taxon>Pseudomonadati</taxon>
        <taxon>Myxococcota</taxon>
        <taxon>Polyangia</taxon>
        <taxon>Polyangiales</taxon>
        <taxon>Polyangiaceae</taxon>
        <taxon>Sorangium</taxon>
    </lineage>
</organism>
<keyword evidence="6" id="KW-0732">Signal</keyword>
<evidence type="ECO:0000256" key="4">
    <source>
        <dbReference type="PROSITE-ProRule" id="PRU00473"/>
    </source>
</evidence>
<dbReference type="STRING" id="448385.sce5849"/>
<accession>A9G8M3</accession>
<evidence type="ECO:0000256" key="1">
    <source>
        <dbReference type="ARBA" id="ARBA00004442"/>
    </source>
</evidence>
<evidence type="ECO:0000256" key="2">
    <source>
        <dbReference type="ARBA" id="ARBA00023136"/>
    </source>
</evidence>
<comment type="subcellular location">
    <subcellularLocation>
        <location evidence="1">Cell outer membrane</location>
    </subcellularLocation>
</comment>
<protein>
    <submittedName>
        <fullName evidence="8">Outer membrane protein</fullName>
    </submittedName>
</protein>
<feature type="compositionally biased region" description="Low complexity" evidence="5">
    <location>
        <begin position="242"/>
        <end position="263"/>
    </location>
</feature>
<dbReference type="AlphaFoldDB" id="A9G8M3"/>
<dbReference type="GO" id="GO:0009279">
    <property type="term" value="C:cell outer membrane"/>
    <property type="evidence" value="ECO:0007669"/>
    <property type="project" value="UniProtKB-SubCell"/>
</dbReference>
<reference evidence="8 9" key="1">
    <citation type="journal article" date="2007" name="Nat. Biotechnol.">
        <title>Complete genome sequence of the myxobacterium Sorangium cellulosum.</title>
        <authorList>
            <person name="Schneiker S."/>
            <person name="Perlova O."/>
            <person name="Kaiser O."/>
            <person name="Gerth K."/>
            <person name="Alici A."/>
            <person name="Altmeyer M.O."/>
            <person name="Bartels D."/>
            <person name="Bekel T."/>
            <person name="Beyer S."/>
            <person name="Bode E."/>
            <person name="Bode H.B."/>
            <person name="Bolten C.J."/>
            <person name="Choudhuri J.V."/>
            <person name="Doss S."/>
            <person name="Elnakady Y.A."/>
            <person name="Frank B."/>
            <person name="Gaigalat L."/>
            <person name="Goesmann A."/>
            <person name="Groeger C."/>
            <person name="Gross F."/>
            <person name="Jelsbak L."/>
            <person name="Jelsbak L."/>
            <person name="Kalinowski J."/>
            <person name="Kegler C."/>
            <person name="Knauber T."/>
            <person name="Konietzny S."/>
            <person name="Kopp M."/>
            <person name="Krause L."/>
            <person name="Krug D."/>
            <person name="Linke B."/>
            <person name="Mahmud T."/>
            <person name="Martinez-Arias R."/>
            <person name="McHardy A.C."/>
            <person name="Merai M."/>
            <person name="Meyer F."/>
            <person name="Mormann S."/>
            <person name="Munoz-Dorado J."/>
            <person name="Perez J."/>
            <person name="Pradella S."/>
            <person name="Rachid S."/>
            <person name="Raddatz G."/>
            <person name="Rosenau F."/>
            <person name="Rueckert C."/>
            <person name="Sasse F."/>
            <person name="Scharfe M."/>
            <person name="Schuster S.C."/>
            <person name="Suen G."/>
            <person name="Treuner-Lange A."/>
            <person name="Velicer G.J."/>
            <person name="Vorholter F.-J."/>
            <person name="Weissman K.J."/>
            <person name="Welch R.D."/>
            <person name="Wenzel S.C."/>
            <person name="Whitworth D.E."/>
            <person name="Wilhelm S."/>
            <person name="Wittmann C."/>
            <person name="Bloecker H."/>
            <person name="Puehler A."/>
            <person name="Mueller R."/>
        </authorList>
    </citation>
    <scope>NUCLEOTIDE SEQUENCE [LARGE SCALE GENOMIC DNA]</scope>
    <source>
        <strain evidence="9">So ce56</strain>
    </source>
</reference>
<dbReference type="KEGG" id="scl:sce5849"/>
<dbReference type="eggNOG" id="COG2885">
    <property type="taxonomic scope" value="Bacteria"/>
</dbReference>
<dbReference type="InterPro" id="IPR006664">
    <property type="entry name" value="OMP_bac"/>
</dbReference>
<name>A9G8M3_SORC5</name>
<dbReference type="EMBL" id="AM746676">
    <property type="protein sequence ID" value="CAN96012.1"/>
    <property type="molecule type" value="Genomic_DNA"/>
</dbReference>
<dbReference type="PANTHER" id="PTHR30329">
    <property type="entry name" value="STATOR ELEMENT OF FLAGELLAR MOTOR COMPLEX"/>
    <property type="match status" value="1"/>
</dbReference>
<dbReference type="Proteomes" id="UP000002139">
    <property type="component" value="Chromosome"/>
</dbReference>
<dbReference type="Pfam" id="PF00691">
    <property type="entry name" value="OmpA"/>
    <property type="match status" value="1"/>
</dbReference>
<evidence type="ECO:0000313" key="9">
    <source>
        <dbReference type="Proteomes" id="UP000002139"/>
    </source>
</evidence>
<dbReference type="PANTHER" id="PTHR30329:SF21">
    <property type="entry name" value="LIPOPROTEIN YIAD-RELATED"/>
    <property type="match status" value="1"/>
</dbReference>
<dbReference type="PRINTS" id="PR01021">
    <property type="entry name" value="OMPADOMAIN"/>
</dbReference>
<gene>
    <name evidence="8" type="ordered locus">sce5849</name>
</gene>
<dbReference type="InterPro" id="IPR006665">
    <property type="entry name" value="OmpA-like"/>
</dbReference>
<dbReference type="InterPro" id="IPR036737">
    <property type="entry name" value="OmpA-like_sf"/>
</dbReference>
<feature type="region of interest" description="Disordered" evidence="5">
    <location>
        <begin position="210"/>
        <end position="274"/>
    </location>
</feature>
<evidence type="ECO:0000256" key="6">
    <source>
        <dbReference type="SAM" id="SignalP"/>
    </source>
</evidence>
<dbReference type="SUPFAM" id="SSF103088">
    <property type="entry name" value="OmpA-like"/>
    <property type="match status" value="1"/>
</dbReference>
<dbReference type="BioCyc" id="SCEL448385:SCE_RS49350-MONOMER"/>
<keyword evidence="2 4" id="KW-0472">Membrane</keyword>
<feature type="chain" id="PRO_5002735812" evidence="6">
    <location>
        <begin position="28"/>
        <end position="274"/>
    </location>
</feature>
<feature type="signal peptide" evidence="6">
    <location>
        <begin position="1"/>
        <end position="27"/>
    </location>
</feature>